<sequence>MIEMVPTGSPRSRICCFNHSTCATQLPTAIYSASAVESATEFCFLLDQETNDCPMNWQVPEVLFLSILHPAKSESEYPRISKEVLCLGYQIPKFGVPSRYLRILLTAVR</sequence>
<gene>
    <name evidence="1" type="ORF">MA16_Dca020008</name>
</gene>
<keyword evidence="2" id="KW-1185">Reference proteome</keyword>
<dbReference type="EMBL" id="KZ502048">
    <property type="protein sequence ID" value="PKU84544.1"/>
    <property type="molecule type" value="Genomic_DNA"/>
</dbReference>
<organism evidence="1 2">
    <name type="scientific">Dendrobium catenatum</name>
    <dbReference type="NCBI Taxonomy" id="906689"/>
    <lineage>
        <taxon>Eukaryota</taxon>
        <taxon>Viridiplantae</taxon>
        <taxon>Streptophyta</taxon>
        <taxon>Embryophyta</taxon>
        <taxon>Tracheophyta</taxon>
        <taxon>Spermatophyta</taxon>
        <taxon>Magnoliopsida</taxon>
        <taxon>Liliopsida</taxon>
        <taxon>Asparagales</taxon>
        <taxon>Orchidaceae</taxon>
        <taxon>Epidendroideae</taxon>
        <taxon>Malaxideae</taxon>
        <taxon>Dendrobiinae</taxon>
        <taxon>Dendrobium</taxon>
    </lineage>
</organism>
<accession>A0A2I0X9H4</accession>
<name>A0A2I0X9H4_9ASPA</name>
<proteinExistence type="predicted"/>
<reference evidence="1 2" key="1">
    <citation type="journal article" date="2016" name="Sci. Rep.">
        <title>The Dendrobium catenatum Lindl. genome sequence provides insights into polysaccharide synthase, floral development and adaptive evolution.</title>
        <authorList>
            <person name="Zhang G.Q."/>
            <person name="Xu Q."/>
            <person name="Bian C."/>
            <person name="Tsai W.C."/>
            <person name="Yeh C.M."/>
            <person name="Liu K.W."/>
            <person name="Yoshida K."/>
            <person name="Zhang L.S."/>
            <person name="Chang S.B."/>
            <person name="Chen F."/>
            <person name="Shi Y."/>
            <person name="Su Y.Y."/>
            <person name="Zhang Y.Q."/>
            <person name="Chen L.J."/>
            <person name="Yin Y."/>
            <person name="Lin M."/>
            <person name="Huang H."/>
            <person name="Deng H."/>
            <person name="Wang Z.W."/>
            <person name="Zhu S.L."/>
            <person name="Zhao X."/>
            <person name="Deng C."/>
            <person name="Niu S.C."/>
            <person name="Huang J."/>
            <person name="Wang M."/>
            <person name="Liu G.H."/>
            <person name="Yang H.J."/>
            <person name="Xiao X.J."/>
            <person name="Hsiao Y.Y."/>
            <person name="Wu W.L."/>
            <person name="Chen Y.Y."/>
            <person name="Mitsuda N."/>
            <person name="Ohme-Takagi M."/>
            <person name="Luo Y.B."/>
            <person name="Van de Peer Y."/>
            <person name="Liu Z.J."/>
        </authorList>
    </citation>
    <scope>NUCLEOTIDE SEQUENCE [LARGE SCALE GENOMIC DNA]</scope>
    <source>
        <tissue evidence="1">The whole plant</tissue>
    </source>
</reference>
<protein>
    <submittedName>
        <fullName evidence="1">Uncharacterized protein</fullName>
    </submittedName>
</protein>
<evidence type="ECO:0000313" key="2">
    <source>
        <dbReference type="Proteomes" id="UP000233837"/>
    </source>
</evidence>
<reference evidence="1 2" key="2">
    <citation type="journal article" date="2017" name="Nature">
        <title>The Apostasia genome and the evolution of orchids.</title>
        <authorList>
            <person name="Zhang G.Q."/>
            <person name="Liu K.W."/>
            <person name="Li Z."/>
            <person name="Lohaus R."/>
            <person name="Hsiao Y.Y."/>
            <person name="Niu S.C."/>
            <person name="Wang J.Y."/>
            <person name="Lin Y.C."/>
            <person name="Xu Q."/>
            <person name="Chen L.J."/>
            <person name="Yoshida K."/>
            <person name="Fujiwara S."/>
            <person name="Wang Z.W."/>
            <person name="Zhang Y.Q."/>
            <person name="Mitsuda N."/>
            <person name="Wang M."/>
            <person name="Liu G.H."/>
            <person name="Pecoraro L."/>
            <person name="Huang H.X."/>
            <person name="Xiao X.J."/>
            <person name="Lin M."/>
            <person name="Wu X.Y."/>
            <person name="Wu W.L."/>
            <person name="Chen Y.Y."/>
            <person name="Chang S.B."/>
            <person name="Sakamoto S."/>
            <person name="Ohme-Takagi M."/>
            <person name="Yagi M."/>
            <person name="Zeng S.J."/>
            <person name="Shen C.Y."/>
            <person name="Yeh C.M."/>
            <person name="Luo Y.B."/>
            <person name="Tsai W.C."/>
            <person name="Van de Peer Y."/>
            <person name="Liu Z.J."/>
        </authorList>
    </citation>
    <scope>NUCLEOTIDE SEQUENCE [LARGE SCALE GENOMIC DNA]</scope>
    <source>
        <tissue evidence="1">The whole plant</tissue>
    </source>
</reference>
<dbReference type="Proteomes" id="UP000233837">
    <property type="component" value="Unassembled WGS sequence"/>
</dbReference>
<dbReference type="AlphaFoldDB" id="A0A2I0X9H4"/>
<evidence type="ECO:0000313" key="1">
    <source>
        <dbReference type="EMBL" id="PKU84544.1"/>
    </source>
</evidence>